<reference evidence="4" key="2">
    <citation type="submission" date="2021-08" db="EMBL/GenBank/DDBJ databases">
        <authorList>
            <person name="Tani A."/>
            <person name="Ola A."/>
            <person name="Ogura Y."/>
            <person name="Katsura K."/>
            <person name="Hayashi T."/>
        </authorList>
    </citation>
    <scope>NUCLEOTIDE SEQUENCE</scope>
    <source>
        <strain evidence="4">NBRC 15689</strain>
    </source>
</reference>
<accession>A0ABQ4TDL0</accession>
<evidence type="ECO:0000313" key="5">
    <source>
        <dbReference type="Proteomes" id="UP001055156"/>
    </source>
</evidence>
<reference evidence="4" key="1">
    <citation type="journal article" date="2021" name="Front. Microbiol.">
        <title>Comprehensive Comparative Genomics and Phenotyping of Methylobacterium Species.</title>
        <authorList>
            <person name="Alessa O."/>
            <person name="Ogura Y."/>
            <person name="Fujitani Y."/>
            <person name="Takami H."/>
            <person name="Hayashi T."/>
            <person name="Sahin N."/>
            <person name="Tani A."/>
        </authorList>
    </citation>
    <scope>NUCLEOTIDE SEQUENCE</scope>
    <source>
        <strain evidence="4">NBRC 15689</strain>
    </source>
</reference>
<organism evidence="4 5">
    <name type="scientific">Methylobacterium organophilum</name>
    <dbReference type="NCBI Taxonomy" id="410"/>
    <lineage>
        <taxon>Bacteria</taxon>
        <taxon>Pseudomonadati</taxon>
        <taxon>Pseudomonadota</taxon>
        <taxon>Alphaproteobacteria</taxon>
        <taxon>Hyphomicrobiales</taxon>
        <taxon>Methylobacteriaceae</taxon>
        <taxon>Methylobacterium</taxon>
    </lineage>
</organism>
<dbReference type="EMBL" id="BPQV01000013">
    <property type="protein sequence ID" value="GJE29000.1"/>
    <property type="molecule type" value="Genomic_DNA"/>
</dbReference>
<dbReference type="Pfam" id="PF13778">
    <property type="entry name" value="DUF4174"/>
    <property type="match status" value="1"/>
</dbReference>
<sequence>MPRQSLFAAATLAALLAGGAADGDPLAAHQWRSRVLVLSAPGAEDKTLRAQREALASARTGLRERDLVVLEAVGSSADAVRLRRRLGLSAEAFHAVLVGKDGGVKLSSQEPIPPQTLFSTIDAMPMRRDEMRRR</sequence>
<keyword evidence="5" id="KW-1185">Reference proteome</keyword>
<protein>
    <recommendedName>
        <fullName evidence="3">DUF4174 domain-containing protein</fullName>
    </recommendedName>
</protein>
<dbReference type="InterPro" id="IPR025232">
    <property type="entry name" value="DUF4174"/>
</dbReference>
<dbReference type="RefSeq" id="WP_238313112.1">
    <property type="nucleotide sequence ID" value="NZ_BPQV01000013.1"/>
</dbReference>
<evidence type="ECO:0000256" key="1">
    <source>
        <dbReference type="ARBA" id="ARBA00022729"/>
    </source>
</evidence>
<name>A0ABQ4TDL0_METOR</name>
<keyword evidence="1 2" id="KW-0732">Signal</keyword>
<dbReference type="Proteomes" id="UP001055156">
    <property type="component" value="Unassembled WGS sequence"/>
</dbReference>
<evidence type="ECO:0000259" key="3">
    <source>
        <dbReference type="Pfam" id="PF13778"/>
    </source>
</evidence>
<gene>
    <name evidence="4" type="ORF">LKMONMHP_3875</name>
</gene>
<evidence type="ECO:0000256" key="2">
    <source>
        <dbReference type="SAM" id="SignalP"/>
    </source>
</evidence>
<comment type="caution">
    <text evidence="4">The sequence shown here is derived from an EMBL/GenBank/DDBJ whole genome shotgun (WGS) entry which is preliminary data.</text>
</comment>
<feature type="chain" id="PRO_5045633686" description="DUF4174 domain-containing protein" evidence="2">
    <location>
        <begin position="24"/>
        <end position="134"/>
    </location>
</feature>
<feature type="domain" description="DUF4174" evidence="3">
    <location>
        <begin position="25"/>
        <end position="130"/>
    </location>
</feature>
<proteinExistence type="predicted"/>
<evidence type="ECO:0000313" key="4">
    <source>
        <dbReference type="EMBL" id="GJE29000.1"/>
    </source>
</evidence>
<feature type="signal peptide" evidence="2">
    <location>
        <begin position="1"/>
        <end position="23"/>
    </location>
</feature>